<dbReference type="NCBIfam" id="TIGR00657">
    <property type="entry name" value="asp_kinases"/>
    <property type="match status" value="1"/>
</dbReference>
<evidence type="ECO:0000259" key="9">
    <source>
        <dbReference type="PROSITE" id="PS51671"/>
    </source>
</evidence>
<dbReference type="Proteomes" id="UP000000663">
    <property type="component" value="Chromosome"/>
</dbReference>
<gene>
    <name evidence="10" type="primary">lysC</name>
    <name evidence="10" type="ORF">RCIX1827</name>
</gene>
<dbReference type="GO" id="GO:0005829">
    <property type="term" value="C:cytosol"/>
    <property type="evidence" value="ECO:0007669"/>
    <property type="project" value="TreeGrafter"/>
</dbReference>
<dbReference type="InterPro" id="IPR005260">
    <property type="entry name" value="Asp_kin_monofn"/>
</dbReference>
<comment type="pathway">
    <text evidence="8">Amino-acid biosynthesis; L-methionine biosynthesis via de novo pathway; L-homoserine from L-aspartate: step 1/3.</text>
</comment>
<organism evidence="10 11">
    <name type="scientific">Methanocella arvoryzae (strain DSM 22066 / NBRC 105507 / MRE50)</name>
    <dbReference type="NCBI Taxonomy" id="351160"/>
    <lineage>
        <taxon>Archaea</taxon>
        <taxon>Methanobacteriati</taxon>
        <taxon>Methanobacteriota</taxon>
        <taxon>Stenosarchaea group</taxon>
        <taxon>Methanomicrobia</taxon>
        <taxon>Methanocellales</taxon>
        <taxon>Methanocellaceae</taxon>
        <taxon>Methanocella</taxon>
    </lineage>
</organism>
<evidence type="ECO:0000256" key="7">
    <source>
        <dbReference type="RuleBase" id="RU003448"/>
    </source>
</evidence>
<keyword evidence="11" id="KW-1185">Reference proteome</keyword>
<dbReference type="InterPro" id="IPR001341">
    <property type="entry name" value="Asp_kinase"/>
</dbReference>
<dbReference type="NCBIfam" id="NF004938">
    <property type="entry name" value="PRK06291.1"/>
    <property type="match status" value="1"/>
</dbReference>
<dbReference type="InterPro" id="IPR036393">
    <property type="entry name" value="AceGlu_kinase-like_sf"/>
</dbReference>
<feature type="domain" description="ACT" evidence="9">
    <location>
        <begin position="327"/>
        <end position="402"/>
    </location>
</feature>
<evidence type="ECO:0000256" key="2">
    <source>
        <dbReference type="ARBA" id="ARBA00022679"/>
    </source>
</evidence>
<dbReference type="NCBIfam" id="TIGR00656">
    <property type="entry name" value="asp_kin_monofn"/>
    <property type="match status" value="1"/>
</dbReference>
<dbReference type="InterPro" id="IPR001048">
    <property type="entry name" value="Asp/Glu/Uridylate_kinase"/>
</dbReference>
<evidence type="ECO:0000313" key="10">
    <source>
        <dbReference type="EMBL" id="CAJ37015.1"/>
    </source>
</evidence>
<keyword evidence="5" id="KW-0067">ATP-binding</keyword>
<dbReference type="InterPro" id="IPR018042">
    <property type="entry name" value="Aspartate_kinase_CS"/>
</dbReference>
<comment type="similarity">
    <text evidence="1 7">Belongs to the aspartokinase family.</text>
</comment>
<dbReference type="GO" id="GO:0009088">
    <property type="term" value="P:threonine biosynthetic process"/>
    <property type="evidence" value="ECO:0007669"/>
    <property type="project" value="UniProtKB-UniPathway"/>
</dbReference>
<dbReference type="InterPro" id="IPR054352">
    <property type="entry name" value="ACT_Aspartokinase"/>
</dbReference>
<dbReference type="CDD" id="cd04924">
    <property type="entry name" value="ACT_AK-Arch_2"/>
    <property type="match status" value="1"/>
</dbReference>
<dbReference type="UniPathway" id="UPA00051">
    <property type="reaction ID" value="UER00462"/>
</dbReference>
<dbReference type="Gene3D" id="3.30.2130.10">
    <property type="entry name" value="VC0802-like"/>
    <property type="match status" value="2"/>
</dbReference>
<dbReference type="InterPro" id="IPR002912">
    <property type="entry name" value="ACT_dom"/>
</dbReference>
<dbReference type="Pfam" id="PF22468">
    <property type="entry name" value="ACT_9"/>
    <property type="match status" value="2"/>
</dbReference>
<evidence type="ECO:0000256" key="4">
    <source>
        <dbReference type="ARBA" id="ARBA00022777"/>
    </source>
</evidence>
<proteinExistence type="inferred from homology"/>
<feature type="domain" description="ACT" evidence="9">
    <location>
        <begin position="404"/>
        <end position="467"/>
    </location>
</feature>
<dbReference type="eggNOG" id="arCOG00861">
    <property type="taxonomic scope" value="Archaea"/>
</dbReference>
<dbReference type="PANTHER" id="PTHR21499">
    <property type="entry name" value="ASPARTATE KINASE"/>
    <property type="match status" value="1"/>
</dbReference>
<dbReference type="SUPFAM" id="SSF53633">
    <property type="entry name" value="Carbamate kinase-like"/>
    <property type="match status" value="1"/>
</dbReference>
<dbReference type="GO" id="GO:0009090">
    <property type="term" value="P:homoserine biosynthetic process"/>
    <property type="evidence" value="ECO:0007669"/>
    <property type="project" value="TreeGrafter"/>
</dbReference>
<dbReference type="PROSITE" id="PS51671">
    <property type="entry name" value="ACT"/>
    <property type="match status" value="2"/>
</dbReference>
<evidence type="ECO:0000256" key="5">
    <source>
        <dbReference type="ARBA" id="ARBA00022840"/>
    </source>
</evidence>
<sequence length="467" mass="49830">MRLVMKFGGTSVGDGARIRNVARLVKGYQDQGNEVIAVASAMTGVTDKLYEMAQVAKDTCSTSDVEKRFGELAKRHETAIHDAIQDQGIRQEVSAEIERRLSELKNALVGVCYLGELTNRSLAYIYSFGERMSVPILSGALRDLGAKSKPFTGGEAGVITDSRYESARPDPITDIKVREKLLPLLQEGVIPAVTGFVAADSRGIITVLGRGGSDYSASIIGAAVDADEIWVYTDVNGIMTTDPRIVPEAKTLPVVTYLEAMEMSYFGAKVLHPKTIEPAVKKGIPVRVLNTFQPDHPGTVVLMKDNSANCAPIKAVTMIKNIGLVNISGAGLSGTPGIAGKIFSVLGKEDINIIMISQASSEFNVSMAIDGAQVDKAIAALRREFNGEIERDLTCDNNVCVVAVVGAGMAGSPGTAGKIFTALGKSGVNIRMISQGSSEANISFVINKEDAQRAVKILHDEFELHNL</sequence>
<dbReference type="CDD" id="cd04921">
    <property type="entry name" value="ACT_AKi-HSDH-ThrA-like_1"/>
    <property type="match status" value="1"/>
</dbReference>
<protein>
    <recommendedName>
        <fullName evidence="7">Aspartokinase</fullName>
        <ecNumber evidence="7">2.7.2.4</ecNumber>
    </recommendedName>
</protein>
<dbReference type="GeneID" id="5142955"/>
<dbReference type="Gene3D" id="3.40.1160.10">
    <property type="entry name" value="Acetylglutamate kinase-like"/>
    <property type="match status" value="1"/>
</dbReference>
<dbReference type="Pfam" id="PF00696">
    <property type="entry name" value="AA_kinase"/>
    <property type="match status" value="1"/>
</dbReference>
<dbReference type="GO" id="GO:0005524">
    <property type="term" value="F:ATP binding"/>
    <property type="evidence" value="ECO:0007669"/>
    <property type="project" value="UniProtKB-KW"/>
</dbReference>
<dbReference type="RefSeq" id="WP_012035552.1">
    <property type="nucleotide sequence ID" value="NC_009464.1"/>
</dbReference>
<evidence type="ECO:0000256" key="8">
    <source>
        <dbReference type="RuleBase" id="RU004249"/>
    </source>
</evidence>
<keyword evidence="2 7" id="KW-0808">Transferase</keyword>
<dbReference type="EMBL" id="AM114193">
    <property type="protein sequence ID" value="CAJ37015.1"/>
    <property type="molecule type" value="Genomic_DNA"/>
</dbReference>
<comment type="catalytic activity">
    <reaction evidence="6 7">
        <text>L-aspartate + ATP = 4-phospho-L-aspartate + ADP</text>
        <dbReference type="Rhea" id="RHEA:23776"/>
        <dbReference type="ChEBI" id="CHEBI:29991"/>
        <dbReference type="ChEBI" id="CHEBI:30616"/>
        <dbReference type="ChEBI" id="CHEBI:57535"/>
        <dbReference type="ChEBI" id="CHEBI:456216"/>
        <dbReference type="EC" id="2.7.2.4"/>
    </reaction>
</comment>
<dbReference type="PANTHER" id="PTHR21499:SF59">
    <property type="entry name" value="ASPARTOKINASE"/>
    <property type="match status" value="1"/>
</dbReference>
<dbReference type="SUPFAM" id="SSF55021">
    <property type="entry name" value="ACT-like"/>
    <property type="match status" value="2"/>
</dbReference>
<keyword evidence="3" id="KW-0547">Nucleotide-binding</keyword>
<dbReference type="PIRSF" id="PIRSF000726">
    <property type="entry name" value="Asp_kin"/>
    <property type="match status" value="1"/>
</dbReference>
<dbReference type="GO" id="GO:0009089">
    <property type="term" value="P:lysine biosynthetic process via diaminopimelate"/>
    <property type="evidence" value="ECO:0007669"/>
    <property type="project" value="UniProtKB-UniPathway"/>
</dbReference>
<evidence type="ECO:0000256" key="1">
    <source>
        <dbReference type="ARBA" id="ARBA00010122"/>
    </source>
</evidence>
<comment type="pathway">
    <text evidence="8">Amino-acid biosynthesis; L-lysine biosynthesis via DAP pathway; (S)-tetrahydrodipicolinate from L-aspartate: step 1/4.</text>
</comment>
<dbReference type="FunFam" id="3.30.2130.10:FF:000001">
    <property type="entry name" value="Bifunctional aspartokinase/homoserine dehydrogenase"/>
    <property type="match status" value="1"/>
</dbReference>
<keyword evidence="4 7" id="KW-0418">Kinase</keyword>
<reference evidence="10 11" key="1">
    <citation type="journal article" date="2006" name="Science">
        <title>Genome of rice cluster I archaea -- the key methane producers in the rice rhizosphere.</title>
        <authorList>
            <person name="Erkel C."/>
            <person name="Kube M."/>
            <person name="Reinhardt R."/>
            <person name="Liesack W."/>
        </authorList>
    </citation>
    <scope>NUCLEOTIDE SEQUENCE [LARGE SCALE GENOMIC DNA]</scope>
    <source>
        <strain evidence="11">DSM 22066 / NBRC 105507 / MRE50</strain>
    </source>
</reference>
<dbReference type="UniPathway" id="UPA00050">
    <property type="reaction ID" value="UER00461"/>
</dbReference>
<dbReference type="PATRIC" id="fig|351160.9.peg.1260"/>
<dbReference type="GO" id="GO:0004072">
    <property type="term" value="F:aspartate kinase activity"/>
    <property type="evidence" value="ECO:0007669"/>
    <property type="project" value="UniProtKB-EC"/>
</dbReference>
<evidence type="ECO:0000256" key="3">
    <source>
        <dbReference type="ARBA" id="ARBA00022741"/>
    </source>
</evidence>
<name>Q0W3M8_METAR</name>
<dbReference type="EC" id="2.7.2.4" evidence="7"/>
<dbReference type="STRING" id="351160.RCIX1827"/>
<dbReference type="InterPro" id="IPR045865">
    <property type="entry name" value="ACT-like_dom_sf"/>
</dbReference>
<dbReference type="UniPathway" id="UPA00034">
    <property type="reaction ID" value="UER00015"/>
</dbReference>
<dbReference type="PROSITE" id="PS00324">
    <property type="entry name" value="ASPARTOKINASE"/>
    <property type="match status" value="1"/>
</dbReference>
<keyword evidence="8" id="KW-0028">Amino-acid biosynthesis</keyword>
<dbReference type="KEGG" id="rci:RCIX1827"/>
<dbReference type="AlphaFoldDB" id="Q0W3M8"/>
<evidence type="ECO:0000256" key="6">
    <source>
        <dbReference type="ARBA" id="ARBA00047872"/>
    </source>
</evidence>
<comment type="pathway">
    <text evidence="8">Amino-acid biosynthesis; L-threonine biosynthesis; L-threonine from L-aspartate: step 1/5.</text>
</comment>
<accession>Q0W3M8</accession>
<evidence type="ECO:0000313" key="11">
    <source>
        <dbReference type="Proteomes" id="UP000000663"/>
    </source>
</evidence>